<comment type="caution">
    <text evidence="1">The sequence shown here is derived from an EMBL/GenBank/DDBJ whole genome shotgun (WGS) entry which is preliminary data.</text>
</comment>
<sequence length="93" mass="10034">MLISSLGGALGTEVKVESLPAPPSKGQFLWVNSSALGGPWVMSPWLWGGARACGLDMTVFLHPQQSGRYTVWLIERDKPPIALVSMDTPRRAG</sequence>
<dbReference type="AlphaFoldDB" id="A0AAD7SGV2"/>
<reference evidence="1" key="1">
    <citation type="journal article" date="2023" name="Science">
        <title>Genome structures resolve the early diversification of teleost fishes.</title>
        <authorList>
            <person name="Parey E."/>
            <person name="Louis A."/>
            <person name="Montfort J."/>
            <person name="Bouchez O."/>
            <person name="Roques C."/>
            <person name="Iampietro C."/>
            <person name="Lluch J."/>
            <person name="Castinel A."/>
            <person name="Donnadieu C."/>
            <person name="Desvignes T."/>
            <person name="Floi Bucao C."/>
            <person name="Jouanno E."/>
            <person name="Wen M."/>
            <person name="Mejri S."/>
            <person name="Dirks R."/>
            <person name="Jansen H."/>
            <person name="Henkel C."/>
            <person name="Chen W.J."/>
            <person name="Zahm M."/>
            <person name="Cabau C."/>
            <person name="Klopp C."/>
            <person name="Thompson A.W."/>
            <person name="Robinson-Rechavi M."/>
            <person name="Braasch I."/>
            <person name="Lecointre G."/>
            <person name="Bobe J."/>
            <person name="Postlethwait J.H."/>
            <person name="Berthelot C."/>
            <person name="Roest Crollius H."/>
            <person name="Guiguen Y."/>
        </authorList>
    </citation>
    <scope>NUCLEOTIDE SEQUENCE</scope>
    <source>
        <strain evidence="1">NC1722</strain>
    </source>
</reference>
<keyword evidence="2" id="KW-1185">Reference proteome</keyword>
<organism evidence="1 2">
    <name type="scientific">Aldrovandia affinis</name>
    <dbReference type="NCBI Taxonomy" id="143900"/>
    <lineage>
        <taxon>Eukaryota</taxon>
        <taxon>Metazoa</taxon>
        <taxon>Chordata</taxon>
        <taxon>Craniata</taxon>
        <taxon>Vertebrata</taxon>
        <taxon>Euteleostomi</taxon>
        <taxon>Actinopterygii</taxon>
        <taxon>Neopterygii</taxon>
        <taxon>Teleostei</taxon>
        <taxon>Notacanthiformes</taxon>
        <taxon>Halosauridae</taxon>
        <taxon>Aldrovandia</taxon>
    </lineage>
</organism>
<proteinExistence type="predicted"/>
<dbReference type="EMBL" id="JAINUG010000072">
    <property type="protein sequence ID" value="KAJ8401196.1"/>
    <property type="molecule type" value="Genomic_DNA"/>
</dbReference>
<dbReference type="Proteomes" id="UP001221898">
    <property type="component" value="Unassembled WGS sequence"/>
</dbReference>
<evidence type="ECO:0000313" key="2">
    <source>
        <dbReference type="Proteomes" id="UP001221898"/>
    </source>
</evidence>
<accession>A0AAD7SGV2</accession>
<evidence type="ECO:0000313" key="1">
    <source>
        <dbReference type="EMBL" id="KAJ8401196.1"/>
    </source>
</evidence>
<name>A0AAD7SGV2_9TELE</name>
<gene>
    <name evidence="1" type="ORF">AAFF_G00387780</name>
</gene>
<protein>
    <submittedName>
        <fullName evidence="1">Uncharacterized protein</fullName>
    </submittedName>
</protein>